<dbReference type="Gene3D" id="3.30.70.20">
    <property type="match status" value="1"/>
</dbReference>
<dbReference type="InterPro" id="IPR017900">
    <property type="entry name" value="4Fe4S_Fe_S_CS"/>
</dbReference>
<gene>
    <name evidence="11" type="ORF">H8E19_18340</name>
</gene>
<dbReference type="SUPFAM" id="SSF52402">
    <property type="entry name" value="Adenine nucleotide alpha hydrolases-like"/>
    <property type="match status" value="1"/>
</dbReference>
<dbReference type="Pfam" id="PF01012">
    <property type="entry name" value="ETF"/>
    <property type="match status" value="1"/>
</dbReference>
<evidence type="ECO:0000256" key="2">
    <source>
        <dbReference type="ARBA" id="ARBA00022448"/>
    </source>
</evidence>
<proteinExistence type="inferred from homology"/>
<keyword evidence="6" id="KW-0249">Electron transport</keyword>
<dbReference type="Pfam" id="PF13237">
    <property type="entry name" value="Fer4_10"/>
    <property type="match status" value="1"/>
</dbReference>
<accession>A0A8J6N2L6</accession>
<dbReference type="InterPro" id="IPR029035">
    <property type="entry name" value="DHS-like_NAD/FAD-binding_dom"/>
</dbReference>
<dbReference type="SMART" id="SM00893">
    <property type="entry name" value="ETF"/>
    <property type="match status" value="1"/>
</dbReference>
<dbReference type="InterPro" id="IPR014731">
    <property type="entry name" value="ETF_asu_C"/>
</dbReference>
<evidence type="ECO:0000256" key="4">
    <source>
        <dbReference type="ARBA" id="ARBA00022723"/>
    </source>
</evidence>
<dbReference type="PROSITE" id="PS51379">
    <property type="entry name" value="4FE4S_FER_2"/>
    <property type="match status" value="2"/>
</dbReference>
<sequence>MGIKIILDNCTGCKKCMTGCPFGEIEVIEKKALVKEGCTLCGACQEACEFEAIEVDRPALQSTADLGKYRGVFVFAEQHDGELRSCTLELLGAGRRLADRLGQELAAVLLGDEVEGLWQNLVAHGADKVYLADHPTLGLYQTESYAAVLTAVISKYMPSIFLFGATTTGRDLAPRLASRVNTGLTADCTSLEIEAETGLLLQTRPAWGGNIMATIKTANDRPQMATVRPNVMKKPTPDTGREGEIIPIPVSLDPKGIKARVVEVIKNHDWSVQIEEAEIVVAGGRGLQNAENFEVIESLAKTLGAAVGASRPVVDSGWKAHSHQVGQTGKTVQPKIYIACGISGAVQHRVGMESADMIIAINKDPDAPIMQIADYAVVGDLFQVVPELVKELKSRRKKGESAI</sequence>
<organism evidence="11 12">
    <name type="scientific">Candidatus Desulfacyla euxinica</name>
    <dbReference type="NCBI Taxonomy" id="2841693"/>
    <lineage>
        <taxon>Bacteria</taxon>
        <taxon>Deltaproteobacteria</taxon>
        <taxon>Candidatus Desulfacyla</taxon>
    </lineage>
</organism>
<evidence type="ECO:0000313" key="12">
    <source>
        <dbReference type="Proteomes" id="UP000650524"/>
    </source>
</evidence>
<evidence type="ECO:0000256" key="7">
    <source>
        <dbReference type="ARBA" id="ARBA00023004"/>
    </source>
</evidence>
<dbReference type="GO" id="GO:0046872">
    <property type="term" value="F:metal ion binding"/>
    <property type="evidence" value="ECO:0007669"/>
    <property type="project" value="UniProtKB-KW"/>
</dbReference>
<feature type="binding site" evidence="9">
    <location>
        <position position="285"/>
    </location>
    <ligand>
        <name>FAD</name>
        <dbReference type="ChEBI" id="CHEBI:57692"/>
    </ligand>
</feature>
<evidence type="ECO:0000256" key="5">
    <source>
        <dbReference type="ARBA" id="ARBA00022827"/>
    </source>
</evidence>
<dbReference type="AlphaFoldDB" id="A0A8J6N2L6"/>
<feature type="binding site" evidence="9">
    <location>
        <begin position="341"/>
        <end position="348"/>
    </location>
    <ligand>
        <name>FAD</name>
        <dbReference type="ChEBI" id="CHEBI:57692"/>
    </ligand>
</feature>
<reference evidence="11 12" key="1">
    <citation type="submission" date="2020-08" db="EMBL/GenBank/DDBJ databases">
        <title>Bridging the membrane lipid divide: bacteria of the FCB group superphylum have the potential to synthesize archaeal ether lipids.</title>
        <authorList>
            <person name="Villanueva L."/>
            <person name="Von Meijenfeldt F.A.B."/>
            <person name="Westbye A.B."/>
            <person name="Yadav S."/>
            <person name="Hopmans E.C."/>
            <person name="Dutilh B.E."/>
            <person name="Sinninghe Damste J.S."/>
        </authorList>
    </citation>
    <scope>NUCLEOTIDE SEQUENCE [LARGE SCALE GENOMIC DNA]</scope>
    <source>
        <strain evidence="11">NIOZ-UU27</strain>
    </source>
</reference>
<comment type="cofactor">
    <cofactor evidence="9">
        <name>FAD</name>
        <dbReference type="ChEBI" id="CHEBI:57692"/>
    </cofactor>
    <text evidence="9">Binds 1 FAD per dimer.</text>
</comment>
<evidence type="ECO:0000256" key="9">
    <source>
        <dbReference type="PIRSR" id="PIRSR000089-1"/>
    </source>
</evidence>
<feature type="binding site" evidence="9">
    <location>
        <begin position="324"/>
        <end position="328"/>
    </location>
    <ligand>
        <name>FAD</name>
        <dbReference type="ChEBI" id="CHEBI:57692"/>
    </ligand>
</feature>
<dbReference type="GO" id="GO:0033539">
    <property type="term" value="P:fatty acid beta-oxidation using acyl-CoA dehydrogenase"/>
    <property type="evidence" value="ECO:0007669"/>
    <property type="project" value="TreeGrafter"/>
</dbReference>
<feature type="domain" description="4Fe-4S ferredoxin-type" evidence="10">
    <location>
        <begin position="1"/>
        <end position="30"/>
    </location>
</feature>
<keyword evidence="5 9" id="KW-0274">FAD</keyword>
<dbReference type="Proteomes" id="UP000650524">
    <property type="component" value="Unassembled WGS sequence"/>
</dbReference>
<dbReference type="GO" id="GO:0009055">
    <property type="term" value="F:electron transfer activity"/>
    <property type="evidence" value="ECO:0007669"/>
    <property type="project" value="InterPro"/>
</dbReference>
<keyword evidence="3" id="KW-0285">Flavoprotein</keyword>
<dbReference type="EMBL" id="JACNJD010000379">
    <property type="protein sequence ID" value="MBC8179368.1"/>
    <property type="molecule type" value="Genomic_DNA"/>
</dbReference>
<dbReference type="InterPro" id="IPR018206">
    <property type="entry name" value="ETF_asu_C_CS"/>
</dbReference>
<dbReference type="SUPFAM" id="SSF54862">
    <property type="entry name" value="4Fe-4S ferredoxins"/>
    <property type="match status" value="1"/>
</dbReference>
<dbReference type="GO" id="GO:0051536">
    <property type="term" value="F:iron-sulfur cluster binding"/>
    <property type="evidence" value="ECO:0007669"/>
    <property type="project" value="UniProtKB-KW"/>
</dbReference>
<evidence type="ECO:0000256" key="1">
    <source>
        <dbReference type="ARBA" id="ARBA00005817"/>
    </source>
</evidence>
<feature type="binding site" evidence="9">
    <location>
        <position position="362"/>
    </location>
    <ligand>
        <name>FAD</name>
        <dbReference type="ChEBI" id="CHEBI:57692"/>
    </ligand>
</feature>
<comment type="caution">
    <text evidence="11">The sequence shown here is derived from an EMBL/GenBank/DDBJ whole genome shotgun (WGS) entry which is preliminary data.</text>
</comment>
<dbReference type="PROSITE" id="PS00696">
    <property type="entry name" value="ETF_ALPHA"/>
    <property type="match status" value="1"/>
</dbReference>
<keyword evidence="4" id="KW-0479">Metal-binding</keyword>
<dbReference type="FunFam" id="3.40.50.1220:FF:000001">
    <property type="entry name" value="Electron transfer flavoprotein, alpha subunit"/>
    <property type="match status" value="1"/>
</dbReference>
<dbReference type="PANTHER" id="PTHR43153:SF1">
    <property type="entry name" value="ELECTRON TRANSFER FLAVOPROTEIN SUBUNIT ALPHA, MITOCHONDRIAL"/>
    <property type="match status" value="1"/>
</dbReference>
<comment type="similarity">
    <text evidence="1">Belongs to the ETF alpha-subunit/FixB family.</text>
</comment>
<protein>
    <submittedName>
        <fullName evidence="11">4Fe-4S dicluster domain-containing protein</fullName>
    </submittedName>
</protein>
<dbReference type="Gene3D" id="3.40.50.1220">
    <property type="entry name" value="TPP-binding domain"/>
    <property type="match status" value="1"/>
</dbReference>
<feature type="domain" description="4Fe-4S ferredoxin-type" evidence="10">
    <location>
        <begin position="35"/>
        <end position="58"/>
    </location>
</feature>
<keyword evidence="2" id="KW-0813">Transport</keyword>
<evidence type="ECO:0000256" key="3">
    <source>
        <dbReference type="ARBA" id="ARBA00022630"/>
    </source>
</evidence>
<dbReference type="Gene3D" id="3.40.50.620">
    <property type="entry name" value="HUPs"/>
    <property type="match status" value="1"/>
</dbReference>
<dbReference type="SUPFAM" id="SSF52467">
    <property type="entry name" value="DHS-like NAD/FAD-binding domain"/>
    <property type="match status" value="1"/>
</dbReference>
<dbReference type="PROSITE" id="PS00198">
    <property type="entry name" value="4FE4S_FER_1"/>
    <property type="match status" value="2"/>
</dbReference>
<dbReference type="GO" id="GO:0050660">
    <property type="term" value="F:flavin adenine dinucleotide binding"/>
    <property type="evidence" value="ECO:0007669"/>
    <property type="project" value="InterPro"/>
</dbReference>
<dbReference type="InterPro" id="IPR014729">
    <property type="entry name" value="Rossmann-like_a/b/a_fold"/>
</dbReference>
<evidence type="ECO:0000259" key="10">
    <source>
        <dbReference type="PROSITE" id="PS51379"/>
    </source>
</evidence>
<dbReference type="CDD" id="cd01715">
    <property type="entry name" value="ETF_alpha"/>
    <property type="match status" value="1"/>
</dbReference>
<dbReference type="PANTHER" id="PTHR43153">
    <property type="entry name" value="ELECTRON TRANSFER FLAVOPROTEIN ALPHA"/>
    <property type="match status" value="1"/>
</dbReference>
<evidence type="ECO:0000256" key="6">
    <source>
        <dbReference type="ARBA" id="ARBA00022982"/>
    </source>
</evidence>
<dbReference type="InterPro" id="IPR014730">
    <property type="entry name" value="ETF_a/b_N"/>
</dbReference>
<evidence type="ECO:0000256" key="8">
    <source>
        <dbReference type="ARBA" id="ARBA00023014"/>
    </source>
</evidence>
<feature type="binding site" evidence="9">
    <location>
        <begin position="310"/>
        <end position="311"/>
    </location>
    <ligand>
        <name>FAD</name>
        <dbReference type="ChEBI" id="CHEBI:57692"/>
    </ligand>
</feature>
<name>A0A8J6N2L6_9DELT</name>
<keyword evidence="8" id="KW-0411">Iron-sulfur</keyword>
<evidence type="ECO:0000313" key="11">
    <source>
        <dbReference type="EMBL" id="MBC8179368.1"/>
    </source>
</evidence>
<dbReference type="InterPro" id="IPR001308">
    <property type="entry name" value="ETF_a/FixB"/>
</dbReference>
<keyword evidence="7" id="KW-0408">Iron</keyword>
<dbReference type="PIRSF" id="PIRSF000089">
    <property type="entry name" value="Electra_flavoP_a"/>
    <property type="match status" value="1"/>
</dbReference>
<dbReference type="Pfam" id="PF00766">
    <property type="entry name" value="ETF_alpha"/>
    <property type="match status" value="1"/>
</dbReference>
<dbReference type="InterPro" id="IPR017896">
    <property type="entry name" value="4Fe4S_Fe-S-bd"/>
</dbReference>
<dbReference type="InterPro" id="IPR033947">
    <property type="entry name" value="ETF_alpha_N"/>
</dbReference>